<dbReference type="EMBL" id="HE600966">
    <property type="protein sequence ID" value="CAS00918.1"/>
    <property type="molecule type" value="Genomic_DNA"/>
</dbReference>
<evidence type="ECO:0000256" key="1">
    <source>
        <dbReference type="SAM" id="MobiDB-lite"/>
    </source>
</evidence>
<evidence type="ECO:0000313" key="3">
    <source>
        <dbReference type="Proteomes" id="UP000008549"/>
    </source>
</evidence>
<proteinExistence type="predicted"/>
<dbReference type="HOGENOM" id="CLU_3261011_0_0_1"/>
<evidence type="ECO:0000313" key="4">
    <source>
        <dbReference type="WormBase" id="CBG26290"/>
    </source>
</evidence>
<accession>B6ILY8</accession>
<dbReference type="KEGG" id="cbr:CBG_26290"/>
<organism evidence="2 3">
    <name type="scientific">Caenorhabditis briggsae</name>
    <dbReference type="NCBI Taxonomy" id="6238"/>
    <lineage>
        <taxon>Eukaryota</taxon>
        <taxon>Metazoa</taxon>
        <taxon>Ecdysozoa</taxon>
        <taxon>Nematoda</taxon>
        <taxon>Chromadorea</taxon>
        <taxon>Rhabditida</taxon>
        <taxon>Rhabditina</taxon>
        <taxon>Rhabditomorpha</taxon>
        <taxon>Rhabditoidea</taxon>
        <taxon>Rhabditidae</taxon>
        <taxon>Peloderinae</taxon>
        <taxon>Caenorhabditis</taxon>
    </lineage>
</organism>
<name>B6ILY8_CAEBR</name>
<reference evidence="2 3" key="2">
    <citation type="journal article" date="2011" name="PLoS Genet.">
        <title>Caenorhabditis briggsae recombinant inbred line genotypes reveal inter-strain incompatibility and the evolution of recombination.</title>
        <authorList>
            <person name="Ross J.A."/>
            <person name="Koboldt D.C."/>
            <person name="Staisch J.E."/>
            <person name="Chamberlin H.M."/>
            <person name="Gupta B.P."/>
            <person name="Miller R.D."/>
            <person name="Baird S.E."/>
            <person name="Haag E.S."/>
        </authorList>
    </citation>
    <scope>NUCLEOTIDE SEQUENCE [LARGE SCALE GENOMIC DNA]</scope>
    <source>
        <strain evidence="2 3">AF16</strain>
    </source>
</reference>
<dbReference type="InParanoid" id="B6ILY8"/>
<dbReference type="RefSeq" id="XP_045100476.1">
    <property type="nucleotide sequence ID" value="XM_045235228.1"/>
</dbReference>
<feature type="region of interest" description="Disordered" evidence="1">
    <location>
        <begin position="1"/>
        <end position="42"/>
    </location>
</feature>
<gene>
    <name evidence="2 4" type="ORF">CBG26290</name>
    <name evidence="2" type="ORF">CBG_26290</name>
</gene>
<keyword evidence="3" id="KW-1185">Reference proteome</keyword>
<protein>
    <submittedName>
        <fullName evidence="2">Protein CBG26290</fullName>
    </submittedName>
</protein>
<evidence type="ECO:0000313" key="2">
    <source>
        <dbReference type="EMBL" id="CAS00918.1"/>
    </source>
</evidence>
<feature type="compositionally biased region" description="Basic and acidic residues" evidence="1">
    <location>
        <begin position="1"/>
        <end position="26"/>
    </location>
</feature>
<dbReference type="Proteomes" id="UP000008549">
    <property type="component" value="Unassembled WGS sequence"/>
</dbReference>
<reference evidence="2 3" key="1">
    <citation type="journal article" date="2003" name="PLoS Biol.">
        <title>The genome sequence of Caenorhabditis briggsae: a platform for comparative genomics.</title>
        <authorList>
            <person name="Stein L.D."/>
            <person name="Bao Z."/>
            <person name="Blasiar D."/>
            <person name="Blumenthal T."/>
            <person name="Brent M.R."/>
            <person name="Chen N."/>
            <person name="Chinwalla A."/>
            <person name="Clarke L."/>
            <person name="Clee C."/>
            <person name="Coghlan A."/>
            <person name="Coulson A."/>
            <person name="D'Eustachio P."/>
            <person name="Fitch D.H."/>
            <person name="Fulton L.A."/>
            <person name="Fulton R.E."/>
            <person name="Griffiths-Jones S."/>
            <person name="Harris T.W."/>
            <person name="Hillier L.W."/>
            <person name="Kamath R."/>
            <person name="Kuwabara P.E."/>
            <person name="Mardis E.R."/>
            <person name="Marra M.A."/>
            <person name="Miner T.L."/>
            <person name="Minx P."/>
            <person name="Mullikin J.C."/>
            <person name="Plumb R.W."/>
            <person name="Rogers J."/>
            <person name="Schein J.E."/>
            <person name="Sohrmann M."/>
            <person name="Spieth J."/>
            <person name="Stajich J.E."/>
            <person name="Wei C."/>
            <person name="Willey D."/>
            <person name="Wilson R.K."/>
            <person name="Durbin R."/>
            <person name="Waterston R.H."/>
        </authorList>
    </citation>
    <scope>NUCLEOTIDE SEQUENCE [LARGE SCALE GENOMIC DNA]</scope>
    <source>
        <strain evidence="2 3">AF16</strain>
    </source>
</reference>
<dbReference type="WormBase" id="CBG26290">
    <property type="protein sequence ID" value="CBP48618"/>
    <property type="gene ID" value="WBGene00087704"/>
</dbReference>
<dbReference type="GeneID" id="68917771"/>
<dbReference type="AlphaFoldDB" id="B6ILY8"/>
<sequence>MRKRRANDERESAQIERVGERNEWKKTVQSVESAGDEETQTG</sequence>
<dbReference type="CTD" id="68917771"/>